<dbReference type="EMBL" id="JABSTV010001249">
    <property type="protein sequence ID" value="KAH7962974.1"/>
    <property type="molecule type" value="Genomic_DNA"/>
</dbReference>
<dbReference type="VEuPathDB" id="VectorBase:RSAN_051704"/>
<protein>
    <submittedName>
        <fullName evidence="1">Uncharacterized protein</fullName>
    </submittedName>
</protein>
<comment type="caution">
    <text evidence="1">The sequence shown here is derived from an EMBL/GenBank/DDBJ whole genome shotgun (WGS) entry which is preliminary data.</text>
</comment>
<name>A0A9D4Q1X2_RHISA</name>
<sequence>MPTQSNVICLGSASFTAVFTSILDAYRPTLEKNDPLFIGDGDPLGIIHLRRGRVHGLNGTYFRDNLTARCNESHMDLFFPLKVERPRIVYDLRQAIRELPIRGELHITMDLIDPRHRASGREEEGTELEGFGLTFHRMGLLGTILNVAVETAHSAYGQPLEDFFEILLWRALQRYADNNPLPL</sequence>
<proteinExistence type="predicted"/>
<reference evidence="1" key="1">
    <citation type="journal article" date="2020" name="Cell">
        <title>Large-Scale Comparative Analyses of Tick Genomes Elucidate Their Genetic Diversity and Vector Capacities.</title>
        <authorList>
            <consortium name="Tick Genome and Microbiome Consortium (TIGMIC)"/>
            <person name="Jia N."/>
            <person name="Wang J."/>
            <person name="Shi W."/>
            <person name="Du L."/>
            <person name="Sun Y."/>
            <person name="Zhan W."/>
            <person name="Jiang J.F."/>
            <person name="Wang Q."/>
            <person name="Zhang B."/>
            <person name="Ji P."/>
            <person name="Bell-Sakyi L."/>
            <person name="Cui X.M."/>
            <person name="Yuan T.T."/>
            <person name="Jiang B.G."/>
            <person name="Yang W.F."/>
            <person name="Lam T.T."/>
            <person name="Chang Q.C."/>
            <person name="Ding S.J."/>
            <person name="Wang X.J."/>
            <person name="Zhu J.G."/>
            <person name="Ruan X.D."/>
            <person name="Zhao L."/>
            <person name="Wei J.T."/>
            <person name="Ye R.Z."/>
            <person name="Que T.C."/>
            <person name="Du C.H."/>
            <person name="Zhou Y.H."/>
            <person name="Cheng J.X."/>
            <person name="Dai P.F."/>
            <person name="Guo W.B."/>
            <person name="Han X.H."/>
            <person name="Huang E.J."/>
            <person name="Li L.F."/>
            <person name="Wei W."/>
            <person name="Gao Y.C."/>
            <person name="Liu J.Z."/>
            <person name="Shao H.Z."/>
            <person name="Wang X."/>
            <person name="Wang C.C."/>
            <person name="Yang T.C."/>
            <person name="Huo Q.B."/>
            <person name="Li W."/>
            <person name="Chen H.Y."/>
            <person name="Chen S.E."/>
            <person name="Zhou L.G."/>
            <person name="Ni X.B."/>
            <person name="Tian J.H."/>
            <person name="Sheng Y."/>
            <person name="Liu T."/>
            <person name="Pan Y.S."/>
            <person name="Xia L.Y."/>
            <person name="Li J."/>
            <person name="Zhao F."/>
            <person name="Cao W.C."/>
        </authorList>
    </citation>
    <scope>NUCLEOTIDE SEQUENCE</scope>
    <source>
        <strain evidence="1">Rsan-2018</strain>
    </source>
</reference>
<reference evidence="1" key="2">
    <citation type="submission" date="2021-09" db="EMBL/GenBank/DDBJ databases">
        <authorList>
            <person name="Jia N."/>
            <person name="Wang J."/>
            <person name="Shi W."/>
            <person name="Du L."/>
            <person name="Sun Y."/>
            <person name="Zhan W."/>
            <person name="Jiang J."/>
            <person name="Wang Q."/>
            <person name="Zhang B."/>
            <person name="Ji P."/>
            <person name="Sakyi L.B."/>
            <person name="Cui X."/>
            <person name="Yuan T."/>
            <person name="Jiang B."/>
            <person name="Yang W."/>
            <person name="Lam T.T.-Y."/>
            <person name="Chang Q."/>
            <person name="Ding S."/>
            <person name="Wang X."/>
            <person name="Zhu J."/>
            <person name="Ruan X."/>
            <person name="Zhao L."/>
            <person name="Wei J."/>
            <person name="Que T."/>
            <person name="Du C."/>
            <person name="Cheng J."/>
            <person name="Dai P."/>
            <person name="Han X."/>
            <person name="Huang E."/>
            <person name="Gao Y."/>
            <person name="Liu J."/>
            <person name="Shao H."/>
            <person name="Ye R."/>
            <person name="Li L."/>
            <person name="Wei W."/>
            <person name="Wang X."/>
            <person name="Wang C."/>
            <person name="Huo Q."/>
            <person name="Li W."/>
            <person name="Guo W."/>
            <person name="Chen H."/>
            <person name="Chen S."/>
            <person name="Zhou L."/>
            <person name="Zhou L."/>
            <person name="Ni X."/>
            <person name="Tian J."/>
            <person name="Zhou Y."/>
            <person name="Sheng Y."/>
            <person name="Liu T."/>
            <person name="Pan Y."/>
            <person name="Xia L."/>
            <person name="Li J."/>
            <person name="Zhao F."/>
            <person name="Cao W."/>
        </authorList>
    </citation>
    <scope>NUCLEOTIDE SEQUENCE</scope>
    <source>
        <strain evidence="1">Rsan-2018</strain>
        <tissue evidence="1">Larvae</tissue>
    </source>
</reference>
<dbReference type="AlphaFoldDB" id="A0A9D4Q1X2"/>
<organism evidence="1 2">
    <name type="scientific">Rhipicephalus sanguineus</name>
    <name type="common">Brown dog tick</name>
    <name type="synonym">Ixodes sanguineus</name>
    <dbReference type="NCBI Taxonomy" id="34632"/>
    <lineage>
        <taxon>Eukaryota</taxon>
        <taxon>Metazoa</taxon>
        <taxon>Ecdysozoa</taxon>
        <taxon>Arthropoda</taxon>
        <taxon>Chelicerata</taxon>
        <taxon>Arachnida</taxon>
        <taxon>Acari</taxon>
        <taxon>Parasitiformes</taxon>
        <taxon>Ixodida</taxon>
        <taxon>Ixodoidea</taxon>
        <taxon>Ixodidae</taxon>
        <taxon>Rhipicephalinae</taxon>
        <taxon>Rhipicephalus</taxon>
        <taxon>Rhipicephalus</taxon>
    </lineage>
</organism>
<dbReference type="Proteomes" id="UP000821837">
    <property type="component" value="Chromosome 3"/>
</dbReference>
<gene>
    <name evidence="1" type="ORF">HPB52_019005</name>
</gene>
<accession>A0A9D4Q1X2</accession>
<keyword evidence="2" id="KW-1185">Reference proteome</keyword>
<evidence type="ECO:0000313" key="1">
    <source>
        <dbReference type="EMBL" id="KAH7962974.1"/>
    </source>
</evidence>
<evidence type="ECO:0000313" key="2">
    <source>
        <dbReference type="Proteomes" id="UP000821837"/>
    </source>
</evidence>